<keyword evidence="2" id="KW-0808">Transferase</keyword>
<dbReference type="Proteomes" id="UP000218238">
    <property type="component" value="Unassembled WGS sequence"/>
</dbReference>
<evidence type="ECO:0000313" key="3">
    <source>
        <dbReference type="Proteomes" id="UP000218238"/>
    </source>
</evidence>
<evidence type="ECO:0000259" key="1">
    <source>
        <dbReference type="PROSITE" id="PS50046"/>
    </source>
</evidence>
<dbReference type="InterPro" id="IPR029016">
    <property type="entry name" value="GAF-like_dom_sf"/>
</dbReference>
<name>A0A2A2TNC1_9CYAN</name>
<evidence type="ECO:0000313" key="2">
    <source>
        <dbReference type="EMBL" id="PAX59617.1"/>
    </source>
</evidence>
<reference evidence="2 3" key="1">
    <citation type="submission" date="2017-08" db="EMBL/GenBank/DDBJ databases">
        <title>Draft genome sequence of filamentous cyanobacterium Calothrix elsteri CCALA 953.</title>
        <authorList>
            <person name="Gagunashvili A.N."/>
            <person name="Elster J."/>
            <person name="Andresson O.S."/>
        </authorList>
    </citation>
    <scope>NUCLEOTIDE SEQUENCE [LARGE SCALE GENOMIC DNA]</scope>
    <source>
        <strain evidence="2 3">CCALA 953</strain>
    </source>
</reference>
<dbReference type="SUPFAM" id="SSF55781">
    <property type="entry name" value="GAF domain-like"/>
    <property type="match status" value="1"/>
</dbReference>
<dbReference type="Pfam" id="PF01590">
    <property type="entry name" value="GAF"/>
    <property type="match status" value="1"/>
</dbReference>
<dbReference type="AlphaFoldDB" id="A0A2A2TNC1"/>
<gene>
    <name evidence="2" type="ORF">CK510_06280</name>
</gene>
<protein>
    <submittedName>
        <fullName evidence="2">Histidine kinase</fullName>
    </submittedName>
</protein>
<dbReference type="EMBL" id="NTFS01000044">
    <property type="protein sequence ID" value="PAX59617.1"/>
    <property type="molecule type" value="Genomic_DNA"/>
</dbReference>
<feature type="domain" description="Phytochrome chromophore attachment site" evidence="1">
    <location>
        <begin position="32"/>
        <end position="107"/>
    </location>
</feature>
<dbReference type="GO" id="GO:0016301">
    <property type="term" value="F:kinase activity"/>
    <property type="evidence" value="ECO:0007669"/>
    <property type="project" value="UniProtKB-KW"/>
</dbReference>
<dbReference type="InterPro" id="IPR003018">
    <property type="entry name" value="GAF"/>
</dbReference>
<dbReference type="InterPro" id="IPR016132">
    <property type="entry name" value="Phyto_chromo_attachment"/>
</dbReference>
<organism evidence="2 3">
    <name type="scientific">Brunnivagina elsteri CCALA 953</name>
    <dbReference type="NCBI Taxonomy" id="987040"/>
    <lineage>
        <taxon>Bacteria</taxon>
        <taxon>Bacillati</taxon>
        <taxon>Cyanobacteriota</taxon>
        <taxon>Cyanophyceae</taxon>
        <taxon>Nostocales</taxon>
        <taxon>Calotrichaceae</taxon>
        <taxon>Brunnivagina</taxon>
    </lineage>
</organism>
<accession>A0A2A2TNC1</accession>
<keyword evidence="2" id="KW-0418">Kinase</keyword>
<proteinExistence type="predicted"/>
<comment type="caution">
    <text evidence="2">The sequence shown here is derived from an EMBL/GenBank/DDBJ whole genome shotgun (WGS) entry which is preliminary data.</text>
</comment>
<dbReference type="Gene3D" id="3.30.450.40">
    <property type="match status" value="1"/>
</dbReference>
<sequence>MTSADRTTNISQNQDQEALLQPTIDGIRRNRPLQEILQLAVVDTRRFLGTDRIMVYRFDADGSGEVISESLCKENLPSFLGLHFPDEDIPPHAREMFLKARQRSIVDVESGKIGLSPLDNCDTGEILTKESNFQVRPLPKKISRSQCRN</sequence>
<dbReference type="PROSITE" id="PS50046">
    <property type="entry name" value="PHYTOCHROME_2"/>
    <property type="match status" value="1"/>
</dbReference>
<dbReference type="OrthoDB" id="9778628at2"/>
<dbReference type="RefSeq" id="WP_095720879.1">
    <property type="nucleotide sequence ID" value="NZ_NTFS01000044.1"/>
</dbReference>
<keyword evidence="3" id="KW-1185">Reference proteome</keyword>